<sequence length="209" mass="24772">MSYSSLWVMDKKFYGEVLAEFKNSWLFSPIIWDVLSDKYLPKKFGYIQSIIGSDGNNVWEQINDLMNHSDNTCERICWEMSNQCVYFTKDKECIADSILEFAKTHKEYLKDKEDNVGALEREHIIERFTEISDTIRSIDENAYPYFIFKNTSVDDGVERWFETYNEETDEYEPSSLKDFSEFATEFVVIENGGIKDFISNIDYDYYVKE</sequence>
<gene>
    <name evidence="1" type="ORF">H8S37_04030</name>
</gene>
<organism evidence="1 2">
    <name type="scientific">Mediterraneibacter hominis</name>
    <dbReference type="NCBI Taxonomy" id="2763054"/>
    <lineage>
        <taxon>Bacteria</taxon>
        <taxon>Bacillati</taxon>
        <taxon>Bacillota</taxon>
        <taxon>Clostridia</taxon>
        <taxon>Lachnospirales</taxon>
        <taxon>Lachnospiraceae</taxon>
        <taxon>Mediterraneibacter</taxon>
    </lineage>
</organism>
<protein>
    <submittedName>
        <fullName evidence="1">Uncharacterized protein</fullName>
    </submittedName>
</protein>
<name>A0A923LG51_9FIRM</name>
<dbReference type="Proteomes" id="UP000652477">
    <property type="component" value="Unassembled WGS sequence"/>
</dbReference>
<comment type="caution">
    <text evidence="1">The sequence shown here is derived from an EMBL/GenBank/DDBJ whole genome shotgun (WGS) entry which is preliminary data.</text>
</comment>
<evidence type="ECO:0000313" key="1">
    <source>
        <dbReference type="EMBL" id="MBC5688102.1"/>
    </source>
</evidence>
<evidence type="ECO:0000313" key="2">
    <source>
        <dbReference type="Proteomes" id="UP000652477"/>
    </source>
</evidence>
<dbReference type="AlphaFoldDB" id="A0A923LG51"/>
<proteinExistence type="predicted"/>
<reference evidence="1" key="1">
    <citation type="submission" date="2020-08" db="EMBL/GenBank/DDBJ databases">
        <title>Genome public.</title>
        <authorList>
            <person name="Liu C."/>
            <person name="Sun Q."/>
        </authorList>
    </citation>
    <scope>NUCLEOTIDE SEQUENCE</scope>
    <source>
        <strain evidence="1">NSJ-55</strain>
    </source>
</reference>
<accession>A0A923LG51</accession>
<dbReference type="RefSeq" id="WP_186874736.1">
    <property type="nucleotide sequence ID" value="NZ_JACOPF010000001.1"/>
</dbReference>
<keyword evidence="2" id="KW-1185">Reference proteome</keyword>
<dbReference type="EMBL" id="JACOPF010000001">
    <property type="protein sequence ID" value="MBC5688102.1"/>
    <property type="molecule type" value="Genomic_DNA"/>
</dbReference>